<dbReference type="RefSeq" id="WP_146031906.1">
    <property type="nucleotide sequence ID" value="NZ_JANTZC010000008.1"/>
</dbReference>
<keyword evidence="1" id="KW-0472">Membrane</keyword>
<gene>
    <name evidence="2" type="ORF">GGQ01_003337</name>
</gene>
<sequence>MSEEGDDENKFLIFIGVGIAFLGLGAPNLILSDSPQLSSWFYVAGGVLFLIAAFKTKYEDFGGFLDLG</sequence>
<reference evidence="2" key="1">
    <citation type="submission" date="2022-08" db="EMBL/GenBank/DDBJ databases">
        <title>Genomic Encyclopedia of Type Strains, Phase V (KMG-V): Genome sequencing to study the core and pangenomes of soil and plant-associated prokaryotes.</title>
        <authorList>
            <person name="Whitman W."/>
        </authorList>
    </citation>
    <scope>NUCLEOTIDE SEQUENCE</scope>
    <source>
        <strain evidence="2">SP3012</strain>
    </source>
</reference>
<dbReference type="AlphaFoldDB" id="A0A9X2ZD66"/>
<feature type="transmembrane region" description="Helical" evidence="1">
    <location>
        <begin position="37"/>
        <end position="54"/>
    </location>
</feature>
<evidence type="ECO:0000313" key="2">
    <source>
        <dbReference type="EMBL" id="MCS4038245.1"/>
    </source>
</evidence>
<feature type="transmembrane region" description="Helical" evidence="1">
    <location>
        <begin position="12"/>
        <end position="31"/>
    </location>
</feature>
<organism evidence="2 3">
    <name type="scientific">Salinibacter ruber</name>
    <dbReference type="NCBI Taxonomy" id="146919"/>
    <lineage>
        <taxon>Bacteria</taxon>
        <taxon>Pseudomonadati</taxon>
        <taxon>Rhodothermota</taxon>
        <taxon>Rhodothermia</taxon>
        <taxon>Rhodothermales</taxon>
        <taxon>Salinibacteraceae</taxon>
        <taxon>Salinibacter</taxon>
    </lineage>
</organism>
<keyword evidence="1" id="KW-1133">Transmembrane helix</keyword>
<evidence type="ECO:0000313" key="3">
    <source>
        <dbReference type="Proteomes" id="UP001155040"/>
    </source>
</evidence>
<name>A0A9X2ZD66_9BACT</name>
<dbReference type="Proteomes" id="UP001155040">
    <property type="component" value="Unassembled WGS sequence"/>
</dbReference>
<accession>A0A9X2ZD66</accession>
<protein>
    <submittedName>
        <fullName evidence="2">Uncharacterized protein</fullName>
    </submittedName>
</protein>
<keyword evidence="1" id="KW-0812">Transmembrane</keyword>
<evidence type="ECO:0000256" key="1">
    <source>
        <dbReference type="SAM" id="Phobius"/>
    </source>
</evidence>
<dbReference type="EMBL" id="JANUBF010000048">
    <property type="protein sequence ID" value="MCS4038245.1"/>
    <property type="molecule type" value="Genomic_DNA"/>
</dbReference>
<comment type="caution">
    <text evidence="2">The sequence shown here is derived from an EMBL/GenBank/DDBJ whole genome shotgun (WGS) entry which is preliminary data.</text>
</comment>
<proteinExistence type="predicted"/>